<keyword evidence="3" id="KW-1185">Reference proteome</keyword>
<comment type="caution">
    <text evidence="2">The sequence shown here is derived from an EMBL/GenBank/DDBJ whole genome shotgun (WGS) entry which is preliminary data.</text>
</comment>
<name>A0ABD1ZFZ2_9MARC</name>
<feature type="region of interest" description="Disordered" evidence="1">
    <location>
        <begin position="458"/>
        <end position="496"/>
    </location>
</feature>
<dbReference type="PANTHER" id="PTHR36741">
    <property type="entry name" value="OS07G0100500 PROTEIN"/>
    <property type="match status" value="1"/>
</dbReference>
<feature type="compositionally biased region" description="Low complexity" evidence="1">
    <location>
        <begin position="458"/>
        <end position="484"/>
    </location>
</feature>
<evidence type="ECO:0000313" key="2">
    <source>
        <dbReference type="EMBL" id="KAL2650354.1"/>
    </source>
</evidence>
<organism evidence="2 3">
    <name type="scientific">Riccia fluitans</name>
    <dbReference type="NCBI Taxonomy" id="41844"/>
    <lineage>
        <taxon>Eukaryota</taxon>
        <taxon>Viridiplantae</taxon>
        <taxon>Streptophyta</taxon>
        <taxon>Embryophyta</taxon>
        <taxon>Marchantiophyta</taxon>
        <taxon>Marchantiopsida</taxon>
        <taxon>Marchantiidae</taxon>
        <taxon>Marchantiales</taxon>
        <taxon>Ricciaceae</taxon>
        <taxon>Riccia</taxon>
    </lineage>
</organism>
<dbReference type="Proteomes" id="UP001605036">
    <property type="component" value="Unassembled WGS sequence"/>
</dbReference>
<dbReference type="EMBL" id="JBHFFA010000001">
    <property type="protein sequence ID" value="KAL2650354.1"/>
    <property type="molecule type" value="Genomic_DNA"/>
</dbReference>
<sequence>MVFPNGRPVDVGSSDVQEHELRASLNHNSVASLDQAMKEIPGTPVVKVDAGSGTCTLQGDQGCSRVANDSSVAQGSYDDGSLYGVAASGCRFNQENALCNAGTLQHRVGESSGSIAPVTTAASSVLSSSTVPNSVMFPMRLNAELSGTWSGLLDSDNPIRSSAATCESSALGRAGNTGSIDVVSRSGLACQIRSNSIRSSCFFGRPTVEHPMPDSSFVPVQETARNSGNGSRLDSSEELNRDSGALRWVQALELQGTGACRADERLRPLLRWNVSCVGADGRLLVQFGQHFKAKELNLLARCLCAPLVHIRVGKVLREGRLLRPITSRGFLSLTIVPGSDLRLSFVPDEGFEDLLATISLYSESPSVALEEVPADVSGRTFLLKLSDGKVLYFWQSEKSKSSGDELVSKMKDMLYRRPTLSELTGIEESRLDSFTGYVCSVLNALSSTEAVESIASAASTESSHSSNPGSSTSYTSSSIPYSSRTDPRASSSETRTLSLPTAFARWRSDFEGGSSPCGDGLSQVVSLREESNANLLALSAPCTSSSVSWPDSFGRRHATLRGAGLSSICHSAGFRGASEGSSSTTPDQPVLLASSWSTRTSLSDSSQETSSLSAGLYTSLNADLKGHGQSVFGNQYRTCPVAPQNIAALSLRNSLPAFLAEAPSTSSTRTPLVPAHPPVSPASVLAPYYCPCPLGSFAPPYVPSSTDGGLLSPSAPYFSVRPPASLFPPGSLSFHEFSLSPVHLPLSTLVTAAIPIDSSGVTPVCSQPVSSVPILHTSNPYMVRTSSTSSGFNGTTTESLEKPFYSCLRARQSIHDDSCSVNLYTSLCSGVSAWQSPSSSLEAFMPVFDSSLSLTATSSCINPSIQSAMQTQRPVLDENLAGNRGLWGFPESGIGTQTSTMFTSGSMSQITPFELGLHYASRYVEENHEATTTAIVDRVSSISIDLRLDPGSFFADMSMFHLTNSSELSTSSDQLMMYL</sequence>
<evidence type="ECO:0000256" key="1">
    <source>
        <dbReference type="SAM" id="MobiDB-lite"/>
    </source>
</evidence>
<reference evidence="2 3" key="1">
    <citation type="submission" date="2024-09" db="EMBL/GenBank/DDBJ databases">
        <title>Chromosome-scale assembly of Riccia fluitans.</title>
        <authorList>
            <person name="Paukszto L."/>
            <person name="Sawicki J."/>
            <person name="Karawczyk K."/>
            <person name="Piernik-Szablinska J."/>
            <person name="Szczecinska M."/>
            <person name="Mazdziarz M."/>
        </authorList>
    </citation>
    <scope>NUCLEOTIDE SEQUENCE [LARGE SCALE GENOMIC DNA]</scope>
    <source>
        <strain evidence="2">Rf_01</strain>
        <tissue evidence="2">Aerial parts of the thallus</tissue>
    </source>
</reference>
<feature type="region of interest" description="Disordered" evidence="1">
    <location>
        <begin position="213"/>
        <end position="238"/>
    </location>
</feature>
<dbReference type="PANTHER" id="PTHR36741:SF1">
    <property type="entry name" value="OS07G0100500 PROTEIN"/>
    <property type="match status" value="1"/>
</dbReference>
<proteinExistence type="predicted"/>
<gene>
    <name evidence="2" type="ORF">R1flu_018482</name>
</gene>
<evidence type="ECO:0000313" key="3">
    <source>
        <dbReference type="Proteomes" id="UP001605036"/>
    </source>
</evidence>
<protein>
    <submittedName>
        <fullName evidence="2">Uncharacterized protein</fullName>
    </submittedName>
</protein>
<dbReference type="AlphaFoldDB" id="A0ABD1ZFZ2"/>
<accession>A0ABD1ZFZ2</accession>
<feature type="compositionally biased region" description="Polar residues" evidence="1">
    <location>
        <begin position="223"/>
        <end position="233"/>
    </location>
</feature>